<protein>
    <submittedName>
        <fullName evidence="1">Uncharacterized protein</fullName>
    </submittedName>
</protein>
<evidence type="ECO:0000313" key="2">
    <source>
        <dbReference type="Proteomes" id="UP000005551"/>
    </source>
</evidence>
<evidence type="ECO:0000313" key="1">
    <source>
        <dbReference type="EMBL" id="EIM74092.1"/>
    </source>
</evidence>
<dbReference type="EMBL" id="AJYA01000048">
    <property type="protein sequence ID" value="EIM74092.1"/>
    <property type="molecule type" value="Genomic_DNA"/>
</dbReference>
<name>I5BWZ0_9BACT</name>
<proteinExistence type="predicted"/>
<organism evidence="1 2">
    <name type="scientific">Nitritalea halalkaliphila LW7</name>
    <dbReference type="NCBI Taxonomy" id="1189621"/>
    <lineage>
        <taxon>Bacteria</taxon>
        <taxon>Pseudomonadati</taxon>
        <taxon>Bacteroidota</taxon>
        <taxon>Cytophagia</taxon>
        <taxon>Cytophagales</taxon>
        <taxon>Cyclobacteriaceae</taxon>
        <taxon>Nitritalea</taxon>
    </lineage>
</organism>
<sequence length="115" mass="12841">MTLLLVVNGMLYSVIQGAYVLNKAAIIENFCVNTTQPELKCDGKCYLAQQLEAEKERQEQNKTHAFGMDFGQFIAPEQVPVLHLPVFLGEGSFSSLYIERIFSIFTGALDIPPKL</sequence>
<reference evidence="1 2" key="1">
    <citation type="submission" date="2012-05" db="EMBL/GenBank/DDBJ databases">
        <title>Genome sequence of Nitritalea halalkaliphila LW7.</title>
        <authorList>
            <person name="Jangir P.K."/>
            <person name="Singh A."/>
            <person name="Shivaji S."/>
            <person name="Sharma R."/>
        </authorList>
    </citation>
    <scope>NUCLEOTIDE SEQUENCE [LARGE SCALE GENOMIC DNA]</scope>
    <source>
        <strain evidence="1 2">LW7</strain>
    </source>
</reference>
<accession>I5BWZ0</accession>
<dbReference type="AlphaFoldDB" id="I5BWZ0"/>
<dbReference type="STRING" id="1189621.A3SI_16627"/>
<keyword evidence="2" id="KW-1185">Reference proteome</keyword>
<gene>
    <name evidence="1" type="ORF">A3SI_16627</name>
</gene>
<comment type="caution">
    <text evidence="1">The sequence shown here is derived from an EMBL/GenBank/DDBJ whole genome shotgun (WGS) entry which is preliminary data.</text>
</comment>
<dbReference type="Proteomes" id="UP000005551">
    <property type="component" value="Unassembled WGS sequence"/>
</dbReference>